<dbReference type="GO" id="GO:0000976">
    <property type="term" value="F:transcription cis-regulatory region binding"/>
    <property type="evidence" value="ECO:0007669"/>
    <property type="project" value="TreeGrafter"/>
</dbReference>
<dbReference type="Gene3D" id="1.10.357.10">
    <property type="entry name" value="Tetracycline Repressor, domain 2"/>
    <property type="match status" value="1"/>
</dbReference>
<name>A0AAT9HKS7_9ACTN</name>
<feature type="domain" description="HTH tetR-type" evidence="4">
    <location>
        <begin position="21"/>
        <end position="81"/>
    </location>
</feature>
<keyword evidence="1 2" id="KW-0238">DNA-binding</keyword>
<dbReference type="InterPro" id="IPR001647">
    <property type="entry name" value="HTH_TetR"/>
</dbReference>
<dbReference type="PANTHER" id="PTHR30055:SF153">
    <property type="entry name" value="HTH-TYPE TRANSCRIPTIONAL REPRESSOR RV3405C"/>
    <property type="match status" value="1"/>
</dbReference>
<evidence type="ECO:0000256" key="3">
    <source>
        <dbReference type="SAM" id="MobiDB-lite"/>
    </source>
</evidence>
<protein>
    <recommendedName>
        <fullName evidence="4">HTH tetR-type domain-containing protein</fullName>
    </recommendedName>
</protein>
<proteinExistence type="predicted"/>
<dbReference type="GO" id="GO:0003700">
    <property type="term" value="F:DNA-binding transcription factor activity"/>
    <property type="evidence" value="ECO:0007669"/>
    <property type="project" value="TreeGrafter"/>
</dbReference>
<dbReference type="AlphaFoldDB" id="A0AAT9HKS7"/>
<dbReference type="PROSITE" id="PS50977">
    <property type="entry name" value="HTH_TETR_2"/>
    <property type="match status" value="1"/>
</dbReference>
<dbReference type="PANTHER" id="PTHR30055">
    <property type="entry name" value="HTH-TYPE TRANSCRIPTIONAL REGULATOR RUTR"/>
    <property type="match status" value="1"/>
</dbReference>
<dbReference type="Pfam" id="PF00440">
    <property type="entry name" value="TetR_N"/>
    <property type="match status" value="1"/>
</dbReference>
<dbReference type="InterPro" id="IPR040611">
    <property type="entry name" value="AlkX_C"/>
</dbReference>
<dbReference type="PRINTS" id="PR00455">
    <property type="entry name" value="HTHTETR"/>
</dbReference>
<feature type="region of interest" description="Disordered" evidence="3">
    <location>
        <begin position="348"/>
        <end position="392"/>
    </location>
</feature>
<sequence>MRTDTNDSWLERALAQPEPEDETSRRILDAALEQFTLLGLRRSSVDDVAKRAGVSRVTVYRRFRTKDRLVEETLLRELSRFFQRLDAAVAGLPTMRERVVEGFVVALRHTRAHPLFGGLLRLEPEVVLPYLTVQGTSSLSATVEYLTGHLRRAQQAEGRPDEDPRPLAELMVRVAVSFLLNPPAVSRWRTRTRRGPSPAATWPRSSTPDRPAVQRRRCRKRASRTARSRVAAGTANDVSATGGVNRCTVVDCTAVKARSPSAPWIRPKPESWEPPNGSAGTAAKPSTEFTDTAPARSRAAILAPVRPSRQNTAAPRAYREAFARSTASSMSATALTATTGPKVSSAIAAASSGTPVSTTGATYGARTDSGPPSRARAPADTAPVTCRSTTAT</sequence>
<feature type="compositionally biased region" description="Basic residues" evidence="3">
    <location>
        <begin position="213"/>
        <end position="227"/>
    </location>
</feature>
<reference evidence="5" key="1">
    <citation type="submission" date="2024-06" db="EMBL/GenBank/DDBJ databases">
        <authorList>
            <consortium name="consrtm"/>
            <person name="Uemura M."/>
            <person name="Terahara T."/>
        </authorList>
    </citation>
    <scope>NUCLEOTIDE SEQUENCE</scope>
    <source>
        <strain evidence="5">KM77-8</strain>
    </source>
</reference>
<dbReference type="InterPro" id="IPR009057">
    <property type="entry name" value="Homeodomain-like_sf"/>
</dbReference>
<evidence type="ECO:0000256" key="2">
    <source>
        <dbReference type="PROSITE-ProRule" id="PRU00335"/>
    </source>
</evidence>
<gene>
    <name evidence="5" type="ORF">SHKM778_44160</name>
</gene>
<feature type="region of interest" description="Disordered" evidence="3">
    <location>
        <begin position="189"/>
        <end position="242"/>
    </location>
</feature>
<dbReference type="InterPro" id="IPR050109">
    <property type="entry name" value="HTH-type_TetR-like_transc_reg"/>
</dbReference>
<dbReference type="EMBL" id="AP035768">
    <property type="protein sequence ID" value="BFO18028.1"/>
    <property type="molecule type" value="Genomic_DNA"/>
</dbReference>
<evidence type="ECO:0000313" key="5">
    <source>
        <dbReference type="EMBL" id="BFO18028.1"/>
    </source>
</evidence>
<dbReference type="SUPFAM" id="SSF46689">
    <property type="entry name" value="Homeodomain-like"/>
    <property type="match status" value="1"/>
</dbReference>
<feature type="DNA-binding region" description="H-T-H motif" evidence="2">
    <location>
        <begin position="44"/>
        <end position="63"/>
    </location>
</feature>
<reference evidence="5" key="2">
    <citation type="submission" date="2024-07" db="EMBL/GenBank/DDBJ databases">
        <title>Streptomyces haneummycinica sp. nov., a new antibiotic-producing actinobacterium isolated from marine sediment.</title>
        <authorList>
            <person name="Uemura M."/>
            <person name="Hamada M."/>
            <person name="Hirano S."/>
            <person name="Kobayashi K."/>
            <person name="Ohshiro T."/>
            <person name="Kobayashi T."/>
            <person name="Terahara T."/>
        </authorList>
    </citation>
    <scope>NUCLEOTIDE SEQUENCE</scope>
    <source>
        <strain evidence="5">KM77-8</strain>
    </source>
</reference>
<evidence type="ECO:0000256" key="1">
    <source>
        <dbReference type="ARBA" id="ARBA00023125"/>
    </source>
</evidence>
<accession>A0AAT9HKS7</accession>
<organism evidence="5">
    <name type="scientific">Streptomyces haneummycinicus</name>
    <dbReference type="NCBI Taxonomy" id="3074435"/>
    <lineage>
        <taxon>Bacteria</taxon>
        <taxon>Bacillati</taxon>
        <taxon>Actinomycetota</taxon>
        <taxon>Actinomycetes</taxon>
        <taxon>Kitasatosporales</taxon>
        <taxon>Streptomycetaceae</taxon>
        <taxon>Streptomyces</taxon>
    </lineage>
</organism>
<feature type="region of interest" description="Disordered" evidence="3">
    <location>
        <begin position="258"/>
        <end position="294"/>
    </location>
</feature>
<evidence type="ECO:0000259" key="4">
    <source>
        <dbReference type="PROSITE" id="PS50977"/>
    </source>
</evidence>
<dbReference type="Pfam" id="PF18556">
    <property type="entry name" value="TetR_C_35"/>
    <property type="match status" value="1"/>
</dbReference>
<feature type="compositionally biased region" description="Polar residues" evidence="3">
    <location>
        <begin position="351"/>
        <end position="361"/>
    </location>
</feature>